<organism evidence="2 3">
    <name type="scientific">Anopheles dirus</name>
    <dbReference type="NCBI Taxonomy" id="7168"/>
    <lineage>
        <taxon>Eukaryota</taxon>
        <taxon>Metazoa</taxon>
        <taxon>Ecdysozoa</taxon>
        <taxon>Arthropoda</taxon>
        <taxon>Hexapoda</taxon>
        <taxon>Insecta</taxon>
        <taxon>Pterygota</taxon>
        <taxon>Neoptera</taxon>
        <taxon>Endopterygota</taxon>
        <taxon>Diptera</taxon>
        <taxon>Nematocera</taxon>
        <taxon>Culicoidea</taxon>
        <taxon>Culicidae</taxon>
        <taxon>Anophelinae</taxon>
        <taxon>Anopheles</taxon>
    </lineage>
</organism>
<dbReference type="AlphaFoldDB" id="A0A182NUK8"/>
<dbReference type="Proteomes" id="UP000075884">
    <property type="component" value="Unassembled WGS sequence"/>
</dbReference>
<sequence length="113" mass="12763">MRKRRREEEGAHRTECAEIAPDECLVCDRKCVYVCVCACIFARVWCVGGVAGRKRKSMEHHVMVYLVDAAAQPARTHTHAKQARLHQQQHSNNRSSSSSRSSSKEASTYFVLA</sequence>
<proteinExistence type="predicted"/>
<accession>A0A182NUK8</accession>
<feature type="compositionally biased region" description="Low complexity" evidence="1">
    <location>
        <begin position="91"/>
        <end position="101"/>
    </location>
</feature>
<evidence type="ECO:0000313" key="2">
    <source>
        <dbReference type="EnsemblMetazoa" id="ADIR011350-PA"/>
    </source>
</evidence>
<feature type="region of interest" description="Disordered" evidence="1">
    <location>
        <begin position="75"/>
        <end position="113"/>
    </location>
</feature>
<reference evidence="2" key="2">
    <citation type="submission" date="2020-05" db="UniProtKB">
        <authorList>
            <consortium name="EnsemblMetazoa"/>
        </authorList>
    </citation>
    <scope>IDENTIFICATION</scope>
    <source>
        <strain evidence="2">WRAIR2</strain>
    </source>
</reference>
<protein>
    <submittedName>
        <fullName evidence="2">Uncharacterized protein</fullName>
    </submittedName>
</protein>
<dbReference type="EnsemblMetazoa" id="ADIR011350-RA">
    <property type="protein sequence ID" value="ADIR011350-PA"/>
    <property type="gene ID" value="ADIR011350"/>
</dbReference>
<reference evidence="3" key="1">
    <citation type="submission" date="2013-03" db="EMBL/GenBank/DDBJ databases">
        <title>The Genome Sequence of Anopheles dirus WRAIR2.</title>
        <authorList>
            <consortium name="The Broad Institute Genomics Platform"/>
            <person name="Neafsey D.E."/>
            <person name="Walton C."/>
            <person name="Walker B."/>
            <person name="Young S.K."/>
            <person name="Zeng Q."/>
            <person name="Gargeya S."/>
            <person name="Fitzgerald M."/>
            <person name="Haas B."/>
            <person name="Abouelleil A."/>
            <person name="Allen A.W."/>
            <person name="Alvarado L."/>
            <person name="Arachchi H.M."/>
            <person name="Berlin A.M."/>
            <person name="Chapman S.B."/>
            <person name="Gainer-Dewar J."/>
            <person name="Goldberg J."/>
            <person name="Griggs A."/>
            <person name="Gujja S."/>
            <person name="Hansen M."/>
            <person name="Howarth C."/>
            <person name="Imamovic A."/>
            <person name="Ireland A."/>
            <person name="Larimer J."/>
            <person name="McCowan C."/>
            <person name="Murphy C."/>
            <person name="Pearson M."/>
            <person name="Poon T.W."/>
            <person name="Priest M."/>
            <person name="Roberts A."/>
            <person name="Saif S."/>
            <person name="Shea T."/>
            <person name="Sisk P."/>
            <person name="Sykes S."/>
            <person name="Wortman J."/>
            <person name="Nusbaum C."/>
            <person name="Birren B."/>
        </authorList>
    </citation>
    <scope>NUCLEOTIDE SEQUENCE [LARGE SCALE GENOMIC DNA]</scope>
    <source>
        <strain evidence="3">WRAIR2</strain>
    </source>
</reference>
<name>A0A182NUK8_9DIPT</name>
<keyword evidence="3" id="KW-1185">Reference proteome</keyword>
<evidence type="ECO:0000256" key="1">
    <source>
        <dbReference type="SAM" id="MobiDB-lite"/>
    </source>
</evidence>
<evidence type="ECO:0000313" key="3">
    <source>
        <dbReference type="Proteomes" id="UP000075884"/>
    </source>
</evidence>
<dbReference type="VEuPathDB" id="VectorBase:ADIR011350"/>